<dbReference type="EMBL" id="JAWDGP010007472">
    <property type="protein sequence ID" value="KAK3716565.1"/>
    <property type="molecule type" value="Genomic_DNA"/>
</dbReference>
<protein>
    <recommendedName>
        <fullName evidence="4">HEAT repeat-containing protein 4</fullName>
    </recommendedName>
</protein>
<keyword evidence="3" id="KW-1185">Reference proteome</keyword>
<dbReference type="PANTHER" id="PTHR12697">
    <property type="entry name" value="PBS LYASE HEAT-LIKE PROTEIN"/>
    <property type="match status" value="1"/>
</dbReference>
<feature type="region of interest" description="Disordered" evidence="1">
    <location>
        <begin position="318"/>
        <end position="340"/>
    </location>
</feature>
<organism evidence="2 3">
    <name type="scientific">Elysia crispata</name>
    <name type="common">lettuce slug</name>
    <dbReference type="NCBI Taxonomy" id="231223"/>
    <lineage>
        <taxon>Eukaryota</taxon>
        <taxon>Metazoa</taxon>
        <taxon>Spiralia</taxon>
        <taxon>Lophotrochozoa</taxon>
        <taxon>Mollusca</taxon>
        <taxon>Gastropoda</taxon>
        <taxon>Heterobranchia</taxon>
        <taxon>Euthyneura</taxon>
        <taxon>Panpulmonata</taxon>
        <taxon>Sacoglossa</taxon>
        <taxon>Placobranchoidea</taxon>
        <taxon>Plakobranchidae</taxon>
        <taxon>Elysia</taxon>
    </lineage>
</organism>
<feature type="compositionally biased region" description="Polar residues" evidence="1">
    <location>
        <begin position="1331"/>
        <end position="1359"/>
    </location>
</feature>
<accession>A0AAE1CNA2</accession>
<feature type="region of interest" description="Disordered" evidence="1">
    <location>
        <begin position="1042"/>
        <end position="1074"/>
    </location>
</feature>
<dbReference type="InterPro" id="IPR016024">
    <property type="entry name" value="ARM-type_fold"/>
</dbReference>
<feature type="compositionally biased region" description="Basic and acidic residues" evidence="1">
    <location>
        <begin position="1452"/>
        <end position="1461"/>
    </location>
</feature>
<feature type="region of interest" description="Disordered" evidence="1">
    <location>
        <begin position="361"/>
        <end position="390"/>
    </location>
</feature>
<dbReference type="Pfam" id="PF13646">
    <property type="entry name" value="HEAT_2"/>
    <property type="match status" value="1"/>
</dbReference>
<comment type="caution">
    <text evidence="2">The sequence shown here is derived from an EMBL/GenBank/DDBJ whole genome shotgun (WGS) entry which is preliminary data.</text>
</comment>
<evidence type="ECO:0008006" key="4">
    <source>
        <dbReference type="Google" id="ProtNLM"/>
    </source>
</evidence>
<dbReference type="Gene3D" id="1.25.10.10">
    <property type="entry name" value="Leucine-rich Repeat Variant"/>
    <property type="match status" value="2"/>
</dbReference>
<sequence length="1461" mass="161698">MASAFNDTLTGRTMLFPCAAGVQMPQIGADDTKIKTNHGSCPTPSMLLPMTIVPQDMNPVSSRYVKMVSNGISFAEDVVEDRCLHMMPFNDKYFEQVFSPGALVPQPKKTTQVVGRHNKRGEDVRHMPCYLKKIAKPLPLTPLRKKVKEKARELHKQALLSAQQKKKSGEAIETSQSLSSFFLTESGSESAVPLTLRPIPETQGVPEKSNLKIKKENGLGLNINQGFQEVNKSVDSTIITATKSDQGLGSKVSTIVECNENREEKSKRGDWDDHLMSRLSQLTANWIVHERTPGEKQKAKLSQVLGCWYGAPTHTDLVREEMSDGEEADKEKDKKPRRKWKKKEASLLARVYNITPPPGVALDPYSDNNQAPFYRQPAGIRKKKRSEEKEEAVVSNKVQADDGNQSSINATAHNIQIKELSEMPQPTLTDLLGARVGDKVYKTDNLYQQEQLVGNKQIYTAGDPAHIYMESKNKYQKQLQMEMPPNPESWYPLDEFVGADQSRGIKSLACPKVSEKGHKRWAGLPEPVDDTAKTMKAIVPGFDPVYTKPVDPKQRRKVKQNTALMTIVNEWRSKWFVSGQFADSTPQDLIKDMADIQSHVRLKAIGTVAKATEYKPPQDDGVLLENIDQDSAVELPEEIFVALECLLDDSHLQVQKAAAITLYSLDRPSEKAKERLREMLLSQSGVDRWAAAQCLAHYGECDSDVVAEIIRQILNCEGAIKYEQGIQLLAKISNSTTLVHSMVAEQLNSSSWRHRVIACKIMPTLFGSINRDIAQKLSQLMWHDWHVEVRNAAAQCLGKTSHGRDVHNDIRERILDGSERTKLEAINKLGRLGIMTAKLLPAFLQCFADPYVSIRCEVCITCGNLQIKDEQVLDRLVHLATFDPIWKVKALAIQALGKTGVVTEDIKESLLWAMRYEEKEGVRAEACHSLVALNIQDDDVLDALQERLLVESSSIVREEMIDALSQFGLNTSEDMDMVAQIKSEVRKLCTRNIIASQILVNETDEARREQLARMVCQTEEDIEALNQKKAVILMRIRSQARSCDSRSSSAEPRTSTPVPKVKIDSESSTPEAISREVTIFTPTADKELEAILSNQEDEDDSRPITGGSGSVLQKQDPEAIKEGEVVEEDQGDGQATLSKVVFVTNEDEIGEDKQGDLTMKLPGTASQNEAASGSPGVKHQLDVPQLPKINQGQAGDFLSPSMSVREPAGSRLSTSQFSGRRSIISRDSMKERQRLNAQVSAIYSGLDARYAGMINDLCRIDRGLDTKGSSANSSTDTSLNNVVMSSSHIQAAHAQIEAILSRASNVEDVSAKSVDQGVIQASIAANKESEVTTVGESTGNQRNESQDGQLEKQTPNPSISERKDNEKNIEAGHHIDGDDLDVEWKSFADTLSKDGGDNISFGGSTSYPSFDEDPDDPNVARSYVSTAGLTAQASEYDNNSIASDDDLEEDQTQEKGVLKIY</sequence>
<dbReference type="Proteomes" id="UP001283361">
    <property type="component" value="Unassembled WGS sequence"/>
</dbReference>
<feature type="region of interest" description="Disordered" evidence="1">
    <location>
        <begin position="1393"/>
        <end position="1461"/>
    </location>
</feature>
<feature type="region of interest" description="Disordered" evidence="1">
    <location>
        <begin position="1146"/>
        <end position="1220"/>
    </location>
</feature>
<evidence type="ECO:0000313" key="3">
    <source>
        <dbReference type="Proteomes" id="UP001283361"/>
    </source>
</evidence>
<feature type="compositionally biased region" description="Basic and acidic residues" evidence="1">
    <location>
        <begin position="1360"/>
        <end position="1375"/>
    </location>
</feature>
<name>A0AAE1CNA2_9GAST</name>
<evidence type="ECO:0000256" key="1">
    <source>
        <dbReference type="SAM" id="MobiDB-lite"/>
    </source>
</evidence>
<dbReference type="GO" id="GO:0019135">
    <property type="term" value="F:deoxyhypusine monooxygenase activity"/>
    <property type="evidence" value="ECO:0007669"/>
    <property type="project" value="TreeGrafter"/>
</dbReference>
<dbReference type="SUPFAM" id="SSF48371">
    <property type="entry name" value="ARM repeat"/>
    <property type="match status" value="1"/>
</dbReference>
<proteinExistence type="predicted"/>
<feature type="region of interest" description="Disordered" evidence="1">
    <location>
        <begin position="1093"/>
        <end position="1133"/>
    </location>
</feature>
<dbReference type="PANTHER" id="PTHR12697:SF20">
    <property type="entry name" value="HEAT REPEAT-CONTAINING PROTEIN 4"/>
    <property type="match status" value="1"/>
</dbReference>
<evidence type="ECO:0000313" key="2">
    <source>
        <dbReference type="EMBL" id="KAK3716565.1"/>
    </source>
</evidence>
<gene>
    <name evidence="2" type="ORF">RRG08_039360</name>
</gene>
<feature type="compositionally biased region" description="Polar residues" evidence="1">
    <location>
        <begin position="1423"/>
        <end position="1442"/>
    </location>
</feature>
<reference evidence="2" key="1">
    <citation type="journal article" date="2023" name="G3 (Bethesda)">
        <title>A reference genome for the long-term kleptoplast-retaining sea slug Elysia crispata morphotype clarki.</title>
        <authorList>
            <person name="Eastman K.E."/>
            <person name="Pendleton A.L."/>
            <person name="Shaikh M.A."/>
            <person name="Suttiyut T."/>
            <person name="Ogas R."/>
            <person name="Tomko P."/>
            <person name="Gavelis G."/>
            <person name="Widhalm J.R."/>
            <person name="Wisecaver J.H."/>
        </authorList>
    </citation>
    <scope>NUCLEOTIDE SEQUENCE</scope>
    <source>
        <strain evidence="2">ECLA1</strain>
    </source>
</reference>
<dbReference type="InterPro" id="IPR011989">
    <property type="entry name" value="ARM-like"/>
</dbReference>
<feature type="compositionally biased region" description="Basic and acidic residues" evidence="1">
    <location>
        <begin position="1115"/>
        <end position="1124"/>
    </location>
</feature>
<feature type="region of interest" description="Disordered" evidence="1">
    <location>
        <begin position="1328"/>
        <end position="1375"/>
    </location>
</feature>